<dbReference type="Gene3D" id="3.60.150.10">
    <property type="entry name" value="Chorismate synthase AroC"/>
    <property type="match status" value="1"/>
</dbReference>
<comment type="similarity">
    <text evidence="2 11 12">Belongs to the chorismate synthase family.</text>
</comment>
<dbReference type="HAMAP" id="MF_00300">
    <property type="entry name" value="Chorismate_synth"/>
    <property type="match status" value="1"/>
</dbReference>
<evidence type="ECO:0000256" key="9">
    <source>
        <dbReference type="ARBA" id="ARBA00023141"/>
    </source>
</evidence>
<gene>
    <name evidence="11 13" type="primary">aroC</name>
    <name evidence="13" type="ORF">DESHY_60036</name>
</gene>
<comment type="catalytic activity">
    <reaction evidence="11 12">
        <text>5-O-(1-carboxyvinyl)-3-phosphoshikimate = chorismate + phosphate</text>
        <dbReference type="Rhea" id="RHEA:21020"/>
        <dbReference type="ChEBI" id="CHEBI:29748"/>
        <dbReference type="ChEBI" id="CHEBI:43474"/>
        <dbReference type="ChEBI" id="CHEBI:57701"/>
        <dbReference type="EC" id="4.2.3.5"/>
    </reaction>
</comment>
<dbReference type="AlphaFoldDB" id="K8E059"/>
<keyword evidence="5 11" id="KW-0285">Flavoprotein</keyword>
<evidence type="ECO:0000256" key="10">
    <source>
        <dbReference type="ARBA" id="ARBA00023239"/>
    </source>
</evidence>
<dbReference type="EMBL" id="CAOS01000013">
    <property type="protein sequence ID" value="CCO08864.1"/>
    <property type="molecule type" value="Genomic_DNA"/>
</dbReference>
<dbReference type="SUPFAM" id="SSF103263">
    <property type="entry name" value="Chorismate synthase, AroC"/>
    <property type="match status" value="1"/>
</dbReference>
<evidence type="ECO:0000256" key="3">
    <source>
        <dbReference type="ARBA" id="ARBA00013036"/>
    </source>
</evidence>
<feature type="binding site" evidence="11">
    <location>
        <begin position="129"/>
        <end position="131"/>
    </location>
    <ligand>
        <name>FMN</name>
        <dbReference type="ChEBI" id="CHEBI:58210"/>
    </ligand>
</feature>
<evidence type="ECO:0000256" key="1">
    <source>
        <dbReference type="ARBA" id="ARBA00005044"/>
    </source>
</evidence>
<evidence type="ECO:0000313" key="14">
    <source>
        <dbReference type="Proteomes" id="UP000009315"/>
    </source>
</evidence>
<dbReference type="RefSeq" id="WP_008412529.1">
    <property type="nucleotide sequence ID" value="NZ_CAOS01000013.1"/>
</dbReference>
<organism evidence="13 14">
    <name type="scientific">Desulforamulus hydrothermalis Lam5 = DSM 18033</name>
    <dbReference type="NCBI Taxonomy" id="1121428"/>
    <lineage>
        <taxon>Bacteria</taxon>
        <taxon>Bacillati</taxon>
        <taxon>Bacillota</taxon>
        <taxon>Clostridia</taxon>
        <taxon>Eubacteriales</taxon>
        <taxon>Peptococcaceae</taxon>
        <taxon>Desulforamulus</taxon>
    </lineage>
</organism>
<comment type="function">
    <text evidence="11">Catalyzes the anti-1,4-elimination of the C-3 phosphate and the C-6 proR hydrogen from 5-enolpyruvylshikimate-3-phosphate (EPSP) to yield chorismate, which is the branch point compound that serves as the starting substrate for the three terminal pathways of aromatic amino acid biosynthesis. This reaction introduces a second double bond into the aromatic ring system.</text>
</comment>
<evidence type="ECO:0000256" key="8">
    <source>
        <dbReference type="ARBA" id="ARBA00022857"/>
    </source>
</evidence>
<dbReference type="NCBIfam" id="NF003793">
    <property type="entry name" value="PRK05382.1"/>
    <property type="match status" value="1"/>
</dbReference>
<dbReference type="EC" id="4.2.3.5" evidence="3 11"/>
<dbReference type="OrthoDB" id="9771806at2"/>
<dbReference type="GO" id="GO:0004107">
    <property type="term" value="F:chorismate synthase activity"/>
    <property type="evidence" value="ECO:0007669"/>
    <property type="project" value="UniProtKB-UniRule"/>
</dbReference>
<dbReference type="STRING" id="1121428.DESHY_60036"/>
<keyword evidence="9 11" id="KW-0057">Aromatic amino acid biosynthesis</keyword>
<dbReference type="PROSITE" id="PS00788">
    <property type="entry name" value="CHORISMATE_SYNTHASE_2"/>
    <property type="match status" value="1"/>
</dbReference>
<feature type="binding site" evidence="11">
    <location>
        <begin position="310"/>
        <end position="314"/>
    </location>
    <ligand>
        <name>FMN</name>
        <dbReference type="ChEBI" id="CHEBI:58210"/>
    </ligand>
</feature>
<protein>
    <recommendedName>
        <fullName evidence="3 11">Chorismate synthase</fullName>
        <shortName evidence="11">CS</shortName>
        <ecNumber evidence="3 11">4.2.3.5</ecNumber>
    </recommendedName>
    <alternativeName>
        <fullName evidence="11">5-enolpyruvylshikimate-3-phosphate phospholyase</fullName>
    </alternativeName>
</protein>
<keyword evidence="8 11" id="KW-0521">NADP</keyword>
<evidence type="ECO:0000313" key="13">
    <source>
        <dbReference type="EMBL" id="CCO08864.1"/>
    </source>
</evidence>
<comment type="subunit">
    <text evidence="11">Homotetramer.</text>
</comment>
<keyword evidence="4 11" id="KW-0028">Amino-acid biosynthesis</keyword>
<evidence type="ECO:0000256" key="6">
    <source>
        <dbReference type="ARBA" id="ARBA00022643"/>
    </source>
</evidence>
<evidence type="ECO:0000256" key="11">
    <source>
        <dbReference type="HAMAP-Rule" id="MF_00300"/>
    </source>
</evidence>
<feature type="binding site" evidence="11">
    <location>
        <position position="40"/>
    </location>
    <ligand>
        <name>NADP(+)</name>
        <dbReference type="ChEBI" id="CHEBI:58349"/>
    </ligand>
</feature>
<feature type="binding site" evidence="11">
    <location>
        <position position="336"/>
    </location>
    <ligand>
        <name>FMN</name>
        <dbReference type="ChEBI" id="CHEBI:58210"/>
    </ligand>
</feature>
<keyword evidence="14" id="KW-1185">Reference proteome</keyword>
<evidence type="ECO:0000256" key="12">
    <source>
        <dbReference type="RuleBase" id="RU000605"/>
    </source>
</evidence>
<evidence type="ECO:0000256" key="5">
    <source>
        <dbReference type="ARBA" id="ARBA00022630"/>
    </source>
</evidence>
<dbReference type="GO" id="GO:0009423">
    <property type="term" value="P:chorismate biosynthetic process"/>
    <property type="evidence" value="ECO:0007669"/>
    <property type="project" value="UniProtKB-UniRule"/>
</dbReference>
<dbReference type="InterPro" id="IPR020541">
    <property type="entry name" value="Chorismate_synthase_CS"/>
</dbReference>
<reference evidence="13 14" key="1">
    <citation type="journal article" date="2013" name="Genome Announc.">
        <title>Genome Sequence of the Sulfate-Reducing Bacterium Desulfotomaculum hydrothermale Lam5(T).</title>
        <authorList>
            <person name="Amin O."/>
            <person name="Fardeau M.L."/>
            <person name="Valette O."/>
            <person name="Hirschler-Rea A."/>
            <person name="Barbe V."/>
            <person name="Medigue C."/>
            <person name="Vacherie B."/>
            <person name="Ollivier B."/>
            <person name="Bertin P.N."/>
            <person name="Dolla A."/>
        </authorList>
    </citation>
    <scope>NUCLEOTIDE SEQUENCE [LARGE SCALE GENOMIC DNA]</scope>
    <source>
        <strain evidence="14">Lam5 / DSM 18033</strain>
    </source>
</reference>
<name>K8E059_9FIRM</name>
<dbReference type="PROSITE" id="PS00787">
    <property type="entry name" value="CHORISMATE_SYNTHASE_1"/>
    <property type="match status" value="1"/>
</dbReference>
<dbReference type="Proteomes" id="UP000009315">
    <property type="component" value="Unassembled WGS sequence"/>
</dbReference>
<dbReference type="GO" id="GO:0009073">
    <property type="term" value="P:aromatic amino acid family biosynthetic process"/>
    <property type="evidence" value="ECO:0007669"/>
    <property type="project" value="UniProtKB-KW"/>
</dbReference>
<keyword evidence="7 11" id="KW-0274">FAD</keyword>
<evidence type="ECO:0000256" key="7">
    <source>
        <dbReference type="ARBA" id="ARBA00022827"/>
    </source>
</evidence>
<evidence type="ECO:0000256" key="2">
    <source>
        <dbReference type="ARBA" id="ARBA00008014"/>
    </source>
</evidence>
<dbReference type="InterPro" id="IPR035904">
    <property type="entry name" value="Chorismate_synth_AroC_sf"/>
</dbReference>
<dbReference type="InterPro" id="IPR000453">
    <property type="entry name" value="Chorismate_synth"/>
</dbReference>
<dbReference type="CDD" id="cd07304">
    <property type="entry name" value="Chorismate_synthase"/>
    <property type="match status" value="1"/>
</dbReference>
<comment type="caution">
    <text evidence="13">The sequence shown here is derived from an EMBL/GenBank/DDBJ whole genome shotgun (WGS) entry which is preliminary data.</text>
</comment>
<dbReference type="PANTHER" id="PTHR21085:SF0">
    <property type="entry name" value="CHORISMATE SYNTHASE"/>
    <property type="match status" value="1"/>
</dbReference>
<dbReference type="PROSITE" id="PS00789">
    <property type="entry name" value="CHORISMATE_SYNTHASE_3"/>
    <property type="match status" value="1"/>
</dbReference>
<dbReference type="GO" id="GO:0010181">
    <property type="term" value="F:FMN binding"/>
    <property type="evidence" value="ECO:0007669"/>
    <property type="project" value="TreeGrafter"/>
</dbReference>
<dbReference type="GO" id="GO:0008652">
    <property type="term" value="P:amino acid biosynthetic process"/>
    <property type="evidence" value="ECO:0007669"/>
    <property type="project" value="UniProtKB-KW"/>
</dbReference>
<feature type="binding site" evidence="11">
    <location>
        <position position="295"/>
    </location>
    <ligand>
        <name>FMN</name>
        <dbReference type="ChEBI" id="CHEBI:58210"/>
    </ligand>
</feature>
<feature type="binding site" evidence="11">
    <location>
        <position position="46"/>
    </location>
    <ligand>
        <name>NADP(+)</name>
        <dbReference type="ChEBI" id="CHEBI:58349"/>
    </ligand>
</feature>
<comment type="cofactor">
    <cofactor evidence="11 12">
        <name>FMNH2</name>
        <dbReference type="ChEBI" id="CHEBI:57618"/>
    </cofactor>
    <text evidence="11 12">Reduced FMN (FMNH(2)).</text>
</comment>
<feature type="binding site" evidence="11">
    <location>
        <begin position="250"/>
        <end position="251"/>
    </location>
    <ligand>
        <name>FMN</name>
        <dbReference type="ChEBI" id="CHEBI:58210"/>
    </ligand>
</feature>
<dbReference type="FunFam" id="3.60.150.10:FF:000002">
    <property type="entry name" value="Chorismate synthase"/>
    <property type="match status" value="1"/>
</dbReference>
<evidence type="ECO:0000256" key="4">
    <source>
        <dbReference type="ARBA" id="ARBA00022605"/>
    </source>
</evidence>
<dbReference type="Pfam" id="PF01264">
    <property type="entry name" value="Chorismate_synt"/>
    <property type="match status" value="1"/>
</dbReference>
<dbReference type="NCBIfam" id="TIGR00033">
    <property type="entry name" value="aroC"/>
    <property type="match status" value="1"/>
</dbReference>
<proteinExistence type="inferred from homology"/>
<dbReference type="UniPathway" id="UPA00053">
    <property type="reaction ID" value="UER00090"/>
</dbReference>
<dbReference type="PIRSF" id="PIRSF001456">
    <property type="entry name" value="Chorismate_synth"/>
    <property type="match status" value="1"/>
</dbReference>
<dbReference type="GO" id="GO:0005829">
    <property type="term" value="C:cytosol"/>
    <property type="evidence" value="ECO:0007669"/>
    <property type="project" value="TreeGrafter"/>
</dbReference>
<dbReference type="eggNOG" id="COG0082">
    <property type="taxonomic scope" value="Bacteria"/>
</dbReference>
<sequence length="387" mass="41894">MLRFLTAGESHGPALTAIVEGMVSGLPVTDEYINKQLARRQSGYGRGGRMQIERDRVTFLSGVRGGLTTGSPITLQVVNQDWVNWSDIMAPGPQARLNERVVSRPRPGHADLPGAIKYNQRDIRNILERSSARETAARVAVGSLARRLLEELDISIVGYVCRIGTVEATRQENPDLPKLLESLANSQLLCPDPQAEAEMVKEIDQAKAEGDSLGGVFEIHAYGVPPGLGSHVHWDRKLDSRLAGALMSVQAIKGVEIGHGFAAAAAPGSQVHDQIYYAANQGFYRRTNRAGGIEGGISNGMPIVVRAAMKPIPTLYKPLLSVDLHTKEPYQASVERSDVCAVPAACVVGEAVVAWELAAALAEKFGGDSLAEIKERVNRWRQLVRQV</sequence>
<keyword evidence="6 11" id="KW-0288">FMN</keyword>
<keyword evidence="10 11" id="KW-0456">Lyase</keyword>
<accession>K8E059</accession>
<dbReference type="PANTHER" id="PTHR21085">
    <property type="entry name" value="CHORISMATE SYNTHASE"/>
    <property type="match status" value="1"/>
</dbReference>
<comment type="pathway">
    <text evidence="1 11 12">Metabolic intermediate biosynthesis; chorismate biosynthesis; chorismate from D-erythrose 4-phosphate and phosphoenolpyruvate: step 7/7.</text>
</comment>